<protein>
    <submittedName>
        <fullName evidence="1">SAM-dependent methyltransferase</fullName>
        <ecNumber evidence="1">2.1.1.-</ecNumber>
    </submittedName>
</protein>
<keyword evidence="1" id="KW-0808">Transferase</keyword>
<gene>
    <name evidence="1" type="ORF">ACFFHU_27835</name>
</gene>
<comment type="caution">
    <text evidence="1">The sequence shown here is derived from an EMBL/GenBank/DDBJ whole genome shotgun (WGS) entry which is preliminary data.</text>
</comment>
<dbReference type="InterPro" id="IPR029063">
    <property type="entry name" value="SAM-dependent_MTases_sf"/>
</dbReference>
<name>A0ABV6P4H4_9ACTN</name>
<evidence type="ECO:0000313" key="1">
    <source>
        <dbReference type="EMBL" id="MFC0567942.1"/>
    </source>
</evidence>
<dbReference type="PIRSF" id="PIRSF017393">
    <property type="entry name" value="MTase_SAV2177"/>
    <property type="match status" value="1"/>
</dbReference>
<dbReference type="Gene3D" id="3.40.50.150">
    <property type="entry name" value="Vaccinia Virus protein VP39"/>
    <property type="match status" value="1"/>
</dbReference>
<dbReference type="Pfam" id="PF04672">
    <property type="entry name" value="Methyltransf_19"/>
    <property type="match status" value="1"/>
</dbReference>
<organism evidence="1 2">
    <name type="scientific">Plantactinospora siamensis</name>
    <dbReference type="NCBI Taxonomy" id="555372"/>
    <lineage>
        <taxon>Bacteria</taxon>
        <taxon>Bacillati</taxon>
        <taxon>Actinomycetota</taxon>
        <taxon>Actinomycetes</taxon>
        <taxon>Micromonosporales</taxon>
        <taxon>Micromonosporaceae</taxon>
        <taxon>Plantactinospora</taxon>
    </lineage>
</organism>
<sequence>MEPIPDLDTPSPARVYDYFLGGSHNFASDRALAARMQQAMPDIGQIMWANRAFLRRAVRALVELGIRQFVDLGSGIPTVGNVHEIAQQAAPDTVVAYVDIDPVAVAQSRAILADNPRTVVLHADLTDPDRVLADPALRGLIDLDRPVAVLLVGVLHQLADASPAEVIGRYRDRMAPGGYLALSHASSDERPDALALRDTYNRGYARAAQMTLRSRPEIERLFAGFVLIEPGLVQLPEWRPDWPVDPADDTRRFSTYCGVGRLDEVVRAAVG</sequence>
<dbReference type="RefSeq" id="WP_377343321.1">
    <property type="nucleotide sequence ID" value="NZ_JBHLUE010000026.1"/>
</dbReference>
<dbReference type="CDD" id="cd02440">
    <property type="entry name" value="AdoMet_MTases"/>
    <property type="match status" value="1"/>
</dbReference>
<dbReference type="EMBL" id="JBHLUE010000026">
    <property type="protein sequence ID" value="MFC0567942.1"/>
    <property type="molecule type" value="Genomic_DNA"/>
</dbReference>
<reference evidence="1 2" key="1">
    <citation type="submission" date="2024-09" db="EMBL/GenBank/DDBJ databases">
        <authorList>
            <person name="Sun Q."/>
            <person name="Mori K."/>
        </authorList>
    </citation>
    <scope>NUCLEOTIDE SEQUENCE [LARGE SCALE GENOMIC DNA]</scope>
    <source>
        <strain evidence="1 2">TBRC 2205</strain>
    </source>
</reference>
<dbReference type="Proteomes" id="UP001589894">
    <property type="component" value="Unassembled WGS sequence"/>
</dbReference>
<evidence type="ECO:0000313" key="2">
    <source>
        <dbReference type="Proteomes" id="UP001589894"/>
    </source>
</evidence>
<dbReference type="SUPFAM" id="SSF53335">
    <property type="entry name" value="S-adenosyl-L-methionine-dependent methyltransferases"/>
    <property type="match status" value="1"/>
</dbReference>
<dbReference type="InterPro" id="IPR006764">
    <property type="entry name" value="SAM_dep_MeTrfase_SAV2177_type"/>
</dbReference>
<dbReference type="EC" id="2.1.1.-" evidence="1"/>
<proteinExistence type="predicted"/>
<dbReference type="GO" id="GO:0032259">
    <property type="term" value="P:methylation"/>
    <property type="evidence" value="ECO:0007669"/>
    <property type="project" value="UniProtKB-KW"/>
</dbReference>
<keyword evidence="1" id="KW-0489">Methyltransferase</keyword>
<accession>A0ABV6P4H4</accession>
<dbReference type="GO" id="GO:0008168">
    <property type="term" value="F:methyltransferase activity"/>
    <property type="evidence" value="ECO:0007669"/>
    <property type="project" value="UniProtKB-KW"/>
</dbReference>
<keyword evidence="2" id="KW-1185">Reference proteome</keyword>